<feature type="transmembrane region" description="Helical" evidence="2">
    <location>
        <begin position="6"/>
        <end position="24"/>
    </location>
</feature>
<feature type="transmembrane region" description="Helical" evidence="2">
    <location>
        <begin position="205"/>
        <end position="223"/>
    </location>
</feature>
<feature type="transmembrane region" description="Helical" evidence="2">
    <location>
        <begin position="118"/>
        <end position="136"/>
    </location>
</feature>
<comment type="similarity">
    <text evidence="1">Belongs to the EamA transporter family.</text>
</comment>
<feature type="transmembrane region" description="Helical" evidence="2">
    <location>
        <begin position="258"/>
        <end position="276"/>
    </location>
</feature>
<dbReference type="InterPro" id="IPR037185">
    <property type="entry name" value="EmrE-like"/>
</dbReference>
<feature type="transmembrane region" description="Helical" evidence="2">
    <location>
        <begin position="173"/>
        <end position="193"/>
    </location>
</feature>
<feature type="domain" description="EamA" evidence="3">
    <location>
        <begin position="9"/>
        <end position="135"/>
    </location>
</feature>
<evidence type="ECO:0000313" key="4">
    <source>
        <dbReference type="EMBL" id="MFC5950197.1"/>
    </source>
</evidence>
<evidence type="ECO:0000256" key="1">
    <source>
        <dbReference type="ARBA" id="ARBA00007362"/>
    </source>
</evidence>
<dbReference type="InterPro" id="IPR000620">
    <property type="entry name" value="EamA_dom"/>
</dbReference>
<proteinExistence type="inferred from homology"/>
<comment type="caution">
    <text evidence="4">The sequence shown here is derived from an EMBL/GenBank/DDBJ whole genome shotgun (WGS) entry which is preliminary data.</text>
</comment>
<gene>
    <name evidence="4" type="ORF">ACFQH9_18155</name>
</gene>
<dbReference type="EMBL" id="JBHSQK010000044">
    <property type="protein sequence ID" value="MFC5950197.1"/>
    <property type="molecule type" value="Genomic_DNA"/>
</dbReference>
<evidence type="ECO:0000256" key="2">
    <source>
        <dbReference type="SAM" id="Phobius"/>
    </source>
</evidence>
<feature type="transmembrane region" description="Helical" evidence="2">
    <location>
        <begin position="229"/>
        <end position="251"/>
    </location>
</feature>
<reference evidence="5" key="1">
    <citation type="journal article" date="2019" name="Int. J. Syst. Evol. Microbiol.">
        <title>The Global Catalogue of Microorganisms (GCM) 10K type strain sequencing project: providing services to taxonomists for standard genome sequencing and annotation.</title>
        <authorList>
            <consortium name="The Broad Institute Genomics Platform"/>
            <consortium name="The Broad Institute Genome Sequencing Center for Infectious Disease"/>
            <person name="Wu L."/>
            <person name="Ma J."/>
        </authorList>
    </citation>
    <scope>NUCLEOTIDE SEQUENCE [LARGE SCALE GENOMIC DNA]</scope>
    <source>
        <strain evidence="5">CGMCC 4.7397</strain>
    </source>
</reference>
<dbReference type="SUPFAM" id="SSF103481">
    <property type="entry name" value="Multidrug resistance efflux transporter EmrE"/>
    <property type="match status" value="2"/>
</dbReference>
<dbReference type="Pfam" id="PF00892">
    <property type="entry name" value="EamA"/>
    <property type="match status" value="2"/>
</dbReference>
<feature type="transmembrane region" description="Helical" evidence="2">
    <location>
        <begin position="148"/>
        <end position="167"/>
    </location>
</feature>
<organism evidence="4 5">
    <name type="scientific">Pseudonocardia lutea</name>
    <dbReference type="NCBI Taxonomy" id="2172015"/>
    <lineage>
        <taxon>Bacteria</taxon>
        <taxon>Bacillati</taxon>
        <taxon>Actinomycetota</taxon>
        <taxon>Actinomycetes</taxon>
        <taxon>Pseudonocardiales</taxon>
        <taxon>Pseudonocardiaceae</taxon>
        <taxon>Pseudonocardia</taxon>
    </lineage>
</organism>
<accession>A0ABW1I9C2</accession>
<sequence length="277" mass="27240">MAAGFAAPSALLSAAAYGFADFAGGMAARRAPVLTVTVVAQVAGLIALFPGLLLVPGSPSVSAAWIGALAGLAGASGLLLYFRGLAVGPMGTVAPLSAVVAAGLPLLVGIVGGERPGPLTIVGMLVALVAIVLATTGSRREKAALNGVLLGLASGAGFGLFFVILDATPADSGLWPLVFGRMASVTLLLVLTVIRRPGRGGGLRLMIASGVLDSAANVFFLLATRVGALGVTSVIVALYPVAVVLLARAVLRERLTGVQLASVVLAVGASVTLASGG</sequence>
<keyword evidence="2" id="KW-0812">Transmembrane</keyword>
<dbReference type="RefSeq" id="WP_379567328.1">
    <property type="nucleotide sequence ID" value="NZ_JBHSQK010000044.1"/>
</dbReference>
<feature type="transmembrane region" description="Helical" evidence="2">
    <location>
        <begin position="31"/>
        <end position="55"/>
    </location>
</feature>
<feature type="transmembrane region" description="Helical" evidence="2">
    <location>
        <begin position="61"/>
        <end position="81"/>
    </location>
</feature>
<dbReference type="Proteomes" id="UP001596119">
    <property type="component" value="Unassembled WGS sequence"/>
</dbReference>
<feature type="transmembrane region" description="Helical" evidence="2">
    <location>
        <begin position="93"/>
        <end position="112"/>
    </location>
</feature>
<name>A0ABW1I9C2_9PSEU</name>
<feature type="domain" description="EamA" evidence="3">
    <location>
        <begin position="146"/>
        <end position="271"/>
    </location>
</feature>
<dbReference type="PANTHER" id="PTHR22911:SF137">
    <property type="entry name" value="SOLUTE CARRIER FAMILY 35 MEMBER G2-RELATED"/>
    <property type="match status" value="1"/>
</dbReference>
<keyword evidence="2" id="KW-0472">Membrane</keyword>
<evidence type="ECO:0000313" key="5">
    <source>
        <dbReference type="Proteomes" id="UP001596119"/>
    </source>
</evidence>
<keyword evidence="2" id="KW-1133">Transmembrane helix</keyword>
<protein>
    <submittedName>
        <fullName evidence="4">EamA family transporter</fullName>
    </submittedName>
</protein>
<dbReference type="PANTHER" id="PTHR22911">
    <property type="entry name" value="ACYL-MALONYL CONDENSING ENZYME-RELATED"/>
    <property type="match status" value="1"/>
</dbReference>
<keyword evidence="5" id="KW-1185">Reference proteome</keyword>
<evidence type="ECO:0000259" key="3">
    <source>
        <dbReference type="Pfam" id="PF00892"/>
    </source>
</evidence>